<evidence type="ECO:0000313" key="10">
    <source>
        <dbReference type="EMBL" id="MBS9478648.1"/>
    </source>
</evidence>
<evidence type="ECO:0000256" key="2">
    <source>
        <dbReference type="ARBA" id="ARBA00005346"/>
    </source>
</evidence>
<dbReference type="RefSeq" id="WP_213756637.1">
    <property type="nucleotide sequence ID" value="NZ_JAHCQH010000020.1"/>
</dbReference>
<evidence type="ECO:0000256" key="8">
    <source>
        <dbReference type="SAM" id="Phobius"/>
    </source>
</evidence>
<feature type="transmembrane region" description="Helical" evidence="8">
    <location>
        <begin position="39"/>
        <end position="59"/>
    </location>
</feature>
<sequence length="543" mass="57127">MRSPVDHLVIAPILLPLAVGAFMLLLGERRRRIKMALSLGTVAALLVISMALVAIANTPVGDRWSSLIVYPLGNWPPPFGIVLVADRLSALMLLVTSILGCAALVFSLARWHRAGPRFYTLFLFLLTGLNGAFLTGDLFNLFVFFEILLAASYGLVLHGSGTARVRAGLHYIPINLVASSLFLVGVSLIYGVTGTLNMADVGRMVPALSSPSLVLFEIGAGILGVAFLVKAGMWPLSFWLPTTYAAASTPVAAMFAIMTKVGVYVILRLFLLAFGEEAGAAAGFGAEWLYFGGLATIVFGAIGVLASQSLQRLGGYSVLVSSGTLLAAIGTGNSAVISGALFYLVVSTLAICAYFLLVELVERGRQAGADVLAVSQEVFGDPDDEIEDEEDEVGVAIPATIAMLGGAFVACTVLLAGLPPLSGFIAKFAMLSALLNEAGSIKPDDWAFVILLMLSGFITLVAMSRSGIRALWVPSGDEIPRVRAIEILPIGALLFICVGLTILGGPAMRYMEATAQVLYWPQVYAQDVLGTGAPVRVPSEAAP</sequence>
<dbReference type="Proteomes" id="UP001166585">
    <property type="component" value="Unassembled WGS sequence"/>
</dbReference>
<gene>
    <name evidence="10" type="ORF">KIP89_16155</name>
</gene>
<evidence type="ECO:0000259" key="9">
    <source>
        <dbReference type="Pfam" id="PF00361"/>
    </source>
</evidence>
<keyword evidence="4 7" id="KW-0812">Transmembrane</keyword>
<evidence type="ECO:0000256" key="5">
    <source>
        <dbReference type="ARBA" id="ARBA00022989"/>
    </source>
</evidence>
<evidence type="ECO:0000256" key="7">
    <source>
        <dbReference type="RuleBase" id="RU000320"/>
    </source>
</evidence>
<feature type="transmembrane region" description="Helical" evidence="8">
    <location>
        <begin position="446"/>
        <end position="463"/>
    </location>
</feature>
<evidence type="ECO:0000256" key="3">
    <source>
        <dbReference type="ARBA" id="ARBA00022475"/>
    </source>
</evidence>
<feature type="transmembrane region" description="Helical" evidence="8">
    <location>
        <begin position="244"/>
        <end position="267"/>
    </location>
</feature>
<keyword evidence="5 8" id="KW-1133">Transmembrane helix</keyword>
<feature type="domain" description="NADH:quinone oxidoreductase/Mrp antiporter transmembrane" evidence="9">
    <location>
        <begin position="136"/>
        <end position="436"/>
    </location>
</feature>
<comment type="similarity">
    <text evidence="2">Belongs to the CPA3 antiporters (TC 2.A.63) subunit D family.</text>
</comment>
<accession>A0ABS5RAF2</accession>
<feature type="transmembrane region" description="Helical" evidence="8">
    <location>
        <begin position="171"/>
        <end position="193"/>
    </location>
</feature>
<evidence type="ECO:0000256" key="1">
    <source>
        <dbReference type="ARBA" id="ARBA00004651"/>
    </source>
</evidence>
<protein>
    <submittedName>
        <fullName evidence="10">Monovalent cation/H+ antiporter subunit D</fullName>
    </submittedName>
</protein>
<dbReference type="PANTHER" id="PTHR42703:SF1">
    <property type="entry name" value="NA(+)_H(+) ANTIPORTER SUBUNIT D1"/>
    <property type="match status" value="1"/>
</dbReference>
<dbReference type="PANTHER" id="PTHR42703">
    <property type="entry name" value="NADH DEHYDROGENASE"/>
    <property type="match status" value="1"/>
</dbReference>
<evidence type="ECO:0000313" key="11">
    <source>
        <dbReference type="Proteomes" id="UP001166585"/>
    </source>
</evidence>
<name>A0ABS5RAF2_9HYPH</name>
<feature type="transmembrane region" description="Helical" evidence="8">
    <location>
        <begin position="313"/>
        <end position="330"/>
    </location>
</feature>
<feature type="transmembrane region" description="Helical" evidence="8">
    <location>
        <begin position="401"/>
        <end position="426"/>
    </location>
</feature>
<reference evidence="10" key="1">
    <citation type="submission" date="2021-05" db="EMBL/GenBank/DDBJ databases">
        <authorList>
            <person name="Sun Q."/>
            <person name="Inoue M."/>
        </authorList>
    </citation>
    <scope>NUCLEOTIDE SEQUENCE</scope>
    <source>
        <strain evidence="10">VKM B-3255</strain>
    </source>
</reference>
<feature type="transmembrane region" description="Helical" evidence="8">
    <location>
        <begin position="336"/>
        <end position="357"/>
    </location>
</feature>
<keyword evidence="11" id="KW-1185">Reference proteome</keyword>
<feature type="transmembrane region" description="Helical" evidence="8">
    <location>
        <begin position="141"/>
        <end position="159"/>
    </location>
</feature>
<keyword evidence="3" id="KW-1003">Cell membrane</keyword>
<feature type="transmembrane region" description="Helical" evidence="8">
    <location>
        <begin position="6"/>
        <end position="27"/>
    </location>
</feature>
<feature type="transmembrane region" description="Helical" evidence="8">
    <location>
        <begin position="118"/>
        <end position="135"/>
    </location>
</feature>
<proteinExistence type="inferred from homology"/>
<organism evidence="10 11">
    <name type="scientific">Ancylobacter radicis</name>
    <dbReference type="NCBI Taxonomy" id="2836179"/>
    <lineage>
        <taxon>Bacteria</taxon>
        <taxon>Pseudomonadati</taxon>
        <taxon>Pseudomonadota</taxon>
        <taxon>Alphaproteobacteria</taxon>
        <taxon>Hyphomicrobiales</taxon>
        <taxon>Xanthobacteraceae</taxon>
        <taxon>Ancylobacter</taxon>
    </lineage>
</organism>
<feature type="transmembrane region" description="Helical" evidence="8">
    <location>
        <begin position="213"/>
        <end position="232"/>
    </location>
</feature>
<dbReference type="InterPro" id="IPR050586">
    <property type="entry name" value="CPA3_Na-H_Antiporter_D"/>
</dbReference>
<dbReference type="InterPro" id="IPR001750">
    <property type="entry name" value="ND/Mrp_TM"/>
</dbReference>
<comment type="subcellular location">
    <subcellularLocation>
        <location evidence="1">Cell membrane</location>
        <topology evidence="1">Multi-pass membrane protein</topology>
    </subcellularLocation>
    <subcellularLocation>
        <location evidence="7">Membrane</location>
        <topology evidence="7">Multi-pass membrane protein</topology>
    </subcellularLocation>
</comment>
<evidence type="ECO:0000256" key="4">
    <source>
        <dbReference type="ARBA" id="ARBA00022692"/>
    </source>
</evidence>
<dbReference type="EMBL" id="JAHCQH010000020">
    <property type="protein sequence ID" value="MBS9478648.1"/>
    <property type="molecule type" value="Genomic_DNA"/>
</dbReference>
<dbReference type="NCBIfam" id="NF009309">
    <property type="entry name" value="PRK12666.1"/>
    <property type="match status" value="1"/>
</dbReference>
<dbReference type="Pfam" id="PF00361">
    <property type="entry name" value="Proton_antipo_M"/>
    <property type="match status" value="1"/>
</dbReference>
<keyword evidence="6 8" id="KW-0472">Membrane</keyword>
<comment type="caution">
    <text evidence="10">The sequence shown here is derived from an EMBL/GenBank/DDBJ whole genome shotgun (WGS) entry which is preliminary data.</text>
</comment>
<feature type="transmembrane region" description="Helical" evidence="8">
    <location>
        <begin position="484"/>
        <end position="503"/>
    </location>
</feature>
<feature type="transmembrane region" description="Helical" evidence="8">
    <location>
        <begin position="287"/>
        <end position="306"/>
    </location>
</feature>
<feature type="transmembrane region" description="Helical" evidence="8">
    <location>
        <begin position="79"/>
        <end position="106"/>
    </location>
</feature>
<evidence type="ECO:0000256" key="6">
    <source>
        <dbReference type="ARBA" id="ARBA00023136"/>
    </source>
</evidence>